<sequence length="112" mass="11478">MDMVVDTGGASLRVMLAGRLDAAGAEKLETAFTTAVGVAARDVVVDLSGVTFVGSLGIRLLTVAARQVARAKRRFVICGAQPAVSEVFTTVALDELIPIVADEAAARAHLGA</sequence>
<organism evidence="4 5">
    <name type="scientific">Neoroseomonas eburnea</name>
    <dbReference type="NCBI Taxonomy" id="1346889"/>
    <lineage>
        <taxon>Bacteria</taxon>
        <taxon>Pseudomonadati</taxon>
        <taxon>Pseudomonadota</taxon>
        <taxon>Alphaproteobacteria</taxon>
        <taxon>Acetobacterales</taxon>
        <taxon>Acetobacteraceae</taxon>
        <taxon>Neoroseomonas</taxon>
    </lineage>
</organism>
<dbReference type="PANTHER" id="PTHR33495:SF2">
    <property type="entry name" value="ANTI-SIGMA FACTOR ANTAGONIST TM_1081-RELATED"/>
    <property type="match status" value="1"/>
</dbReference>
<keyword evidence="5" id="KW-1185">Reference proteome</keyword>
<feature type="domain" description="STAS" evidence="3">
    <location>
        <begin position="1"/>
        <end position="112"/>
    </location>
</feature>
<evidence type="ECO:0000256" key="1">
    <source>
        <dbReference type="ARBA" id="ARBA00009013"/>
    </source>
</evidence>
<dbReference type="InterPro" id="IPR036513">
    <property type="entry name" value="STAS_dom_sf"/>
</dbReference>
<protein>
    <recommendedName>
        <fullName evidence="2">Anti-sigma factor antagonist</fullName>
    </recommendedName>
</protein>
<name>A0A9X9XID3_9PROT</name>
<dbReference type="GO" id="GO:0043856">
    <property type="term" value="F:anti-sigma factor antagonist activity"/>
    <property type="evidence" value="ECO:0007669"/>
    <property type="project" value="InterPro"/>
</dbReference>
<evidence type="ECO:0000313" key="4">
    <source>
        <dbReference type="EMBL" id="MBR0683469.1"/>
    </source>
</evidence>
<dbReference type="CDD" id="cd07043">
    <property type="entry name" value="STAS_anti-anti-sigma_factors"/>
    <property type="match status" value="1"/>
</dbReference>
<dbReference type="InterPro" id="IPR002645">
    <property type="entry name" value="STAS_dom"/>
</dbReference>
<gene>
    <name evidence="4" type="ORF">GXW74_23485</name>
</gene>
<comment type="similarity">
    <text evidence="1 2">Belongs to the anti-sigma-factor antagonist family.</text>
</comment>
<dbReference type="InterPro" id="IPR003658">
    <property type="entry name" value="Anti-sigma_ant"/>
</dbReference>
<dbReference type="EMBL" id="JAAEDL010000033">
    <property type="protein sequence ID" value="MBR0683469.1"/>
    <property type="molecule type" value="Genomic_DNA"/>
</dbReference>
<dbReference type="SUPFAM" id="SSF52091">
    <property type="entry name" value="SpoIIaa-like"/>
    <property type="match status" value="1"/>
</dbReference>
<dbReference type="PANTHER" id="PTHR33495">
    <property type="entry name" value="ANTI-SIGMA FACTOR ANTAGONIST TM_1081-RELATED-RELATED"/>
    <property type="match status" value="1"/>
</dbReference>
<reference evidence="4" key="2">
    <citation type="journal article" date="2021" name="Syst. Appl. Microbiol.">
        <title>Roseomonas hellenica sp. nov., isolated from roots of wild-growing Alkanna tinctoria.</title>
        <authorList>
            <person name="Rat A."/>
            <person name="Naranjo H.D."/>
            <person name="Lebbe L."/>
            <person name="Cnockaert M."/>
            <person name="Krigas N."/>
            <person name="Grigoriadou K."/>
            <person name="Maloupa E."/>
            <person name="Willems A."/>
        </authorList>
    </citation>
    <scope>NUCLEOTIDE SEQUENCE</scope>
    <source>
        <strain evidence="4">LMG 31228</strain>
    </source>
</reference>
<dbReference type="AlphaFoldDB" id="A0A9X9XID3"/>
<dbReference type="NCBIfam" id="TIGR00377">
    <property type="entry name" value="ant_ant_sig"/>
    <property type="match status" value="1"/>
</dbReference>
<dbReference type="RefSeq" id="WP_211849037.1">
    <property type="nucleotide sequence ID" value="NZ_JAAEDL010000033.1"/>
</dbReference>
<proteinExistence type="inferred from homology"/>
<comment type="caution">
    <text evidence="4">The sequence shown here is derived from an EMBL/GenBank/DDBJ whole genome shotgun (WGS) entry which is preliminary data.</text>
</comment>
<dbReference type="Pfam" id="PF01740">
    <property type="entry name" value="STAS"/>
    <property type="match status" value="1"/>
</dbReference>
<reference evidence="4" key="1">
    <citation type="submission" date="2020-01" db="EMBL/GenBank/DDBJ databases">
        <authorList>
            <person name="Rat A."/>
        </authorList>
    </citation>
    <scope>NUCLEOTIDE SEQUENCE</scope>
    <source>
        <strain evidence="4">LMG 31228</strain>
    </source>
</reference>
<evidence type="ECO:0000313" key="5">
    <source>
        <dbReference type="Proteomes" id="UP001138709"/>
    </source>
</evidence>
<evidence type="ECO:0000259" key="3">
    <source>
        <dbReference type="PROSITE" id="PS50801"/>
    </source>
</evidence>
<dbReference type="Gene3D" id="3.30.750.24">
    <property type="entry name" value="STAS domain"/>
    <property type="match status" value="1"/>
</dbReference>
<dbReference type="PROSITE" id="PS50801">
    <property type="entry name" value="STAS"/>
    <property type="match status" value="1"/>
</dbReference>
<evidence type="ECO:0000256" key="2">
    <source>
        <dbReference type="RuleBase" id="RU003749"/>
    </source>
</evidence>
<accession>A0A9X9XID3</accession>
<dbReference type="Proteomes" id="UP001138709">
    <property type="component" value="Unassembled WGS sequence"/>
</dbReference>